<dbReference type="RefSeq" id="WP_192787186.1">
    <property type="nucleotide sequence ID" value="NZ_JADBEK010000001.1"/>
</dbReference>
<evidence type="ECO:0000256" key="1">
    <source>
        <dbReference type="SAM" id="MobiDB-lite"/>
    </source>
</evidence>
<protein>
    <submittedName>
        <fullName evidence="2">Uncharacterized protein</fullName>
    </submittedName>
</protein>
<feature type="compositionally biased region" description="Basic and acidic residues" evidence="1">
    <location>
        <begin position="23"/>
        <end position="38"/>
    </location>
</feature>
<organism evidence="2 3">
    <name type="scientific">Nonomuraea angiospora</name>
    <dbReference type="NCBI Taxonomy" id="46172"/>
    <lineage>
        <taxon>Bacteria</taxon>
        <taxon>Bacillati</taxon>
        <taxon>Actinomycetota</taxon>
        <taxon>Actinomycetes</taxon>
        <taxon>Streptosporangiales</taxon>
        <taxon>Streptosporangiaceae</taxon>
        <taxon>Nonomuraea</taxon>
    </lineage>
</organism>
<feature type="region of interest" description="Disordered" evidence="1">
    <location>
        <begin position="108"/>
        <end position="133"/>
    </location>
</feature>
<evidence type="ECO:0000313" key="3">
    <source>
        <dbReference type="Proteomes" id="UP000633509"/>
    </source>
</evidence>
<name>A0ABR9M173_9ACTN</name>
<proteinExistence type="predicted"/>
<evidence type="ECO:0000313" key="2">
    <source>
        <dbReference type="EMBL" id="MBE1586654.1"/>
    </source>
</evidence>
<accession>A0ABR9M173</accession>
<keyword evidence="3" id="KW-1185">Reference proteome</keyword>
<feature type="region of interest" description="Disordered" evidence="1">
    <location>
        <begin position="22"/>
        <end position="64"/>
    </location>
</feature>
<dbReference type="EMBL" id="JADBEK010000001">
    <property type="protein sequence ID" value="MBE1586654.1"/>
    <property type="molecule type" value="Genomic_DNA"/>
</dbReference>
<feature type="compositionally biased region" description="Basic and acidic residues" evidence="1">
    <location>
        <begin position="117"/>
        <end position="133"/>
    </location>
</feature>
<reference evidence="2 3" key="1">
    <citation type="submission" date="2020-10" db="EMBL/GenBank/DDBJ databases">
        <title>Sequencing the genomes of 1000 actinobacteria strains.</title>
        <authorList>
            <person name="Klenk H.-P."/>
        </authorList>
    </citation>
    <scope>NUCLEOTIDE SEQUENCE [LARGE SCALE GENOMIC DNA]</scope>
    <source>
        <strain evidence="2 3">DSM 43173</strain>
    </source>
</reference>
<comment type="caution">
    <text evidence="2">The sequence shown here is derived from an EMBL/GenBank/DDBJ whole genome shotgun (WGS) entry which is preliminary data.</text>
</comment>
<gene>
    <name evidence="2" type="ORF">H4W80_004912</name>
</gene>
<sequence length="144" mass="16981">MRAYLRLWDLLQRMDGAFEDALATERDRRDPTDGHDGQDGDEGWASDDAAYRGDPYLGELRQEERNRVDFERQIDHEVEQRVQDDVRYPGRGEVLDRHAWTRRIDHLAERRRHRLPRPPDPRAPHDPLDGVDTSHIRPTIIVDV</sequence>
<dbReference type="Proteomes" id="UP000633509">
    <property type="component" value="Unassembled WGS sequence"/>
</dbReference>